<dbReference type="PRINTS" id="PR00190">
    <property type="entry name" value="ACTIN"/>
</dbReference>
<dbReference type="FunFam" id="3.30.420.40:FF:000291">
    <property type="entry name" value="Actin, alpha skeletal muscle"/>
    <property type="match status" value="2"/>
</dbReference>
<name>A0A409XJD7_PSICY</name>
<protein>
    <recommendedName>
        <fullName evidence="6">Actin</fullName>
    </recommendedName>
</protein>
<dbReference type="STRING" id="93625.A0A409XJD7"/>
<dbReference type="InterPro" id="IPR004000">
    <property type="entry name" value="Actin"/>
</dbReference>
<comment type="function">
    <text evidence="1">Actins are highly conserved proteins that are involved in various types of cell motility and are ubiquitously expressed in all eukaryotic cells.</text>
</comment>
<dbReference type="PROSITE" id="PS00432">
    <property type="entry name" value="ACTINS_2"/>
    <property type="match status" value="3"/>
</dbReference>
<dbReference type="PANTHER" id="PTHR11937">
    <property type="entry name" value="ACTIN"/>
    <property type="match status" value="1"/>
</dbReference>
<dbReference type="InParanoid" id="A0A409XJD7"/>
<dbReference type="AlphaFoldDB" id="A0A409XJD7"/>
<accession>A0A409XJD7</accession>
<dbReference type="CDD" id="cd10224">
    <property type="entry name" value="ASKHA_NBD_actin"/>
    <property type="match status" value="2"/>
</dbReference>
<comment type="caution">
    <text evidence="4">The sequence shown here is derived from an EMBL/GenBank/DDBJ whole genome shotgun (WGS) entry which is preliminary data.</text>
</comment>
<comment type="similarity">
    <text evidence="3">Belongs to the actin family.</text>
</comment>
<organism evidence="4 5">
    <name type="scientific">Psilocybe cyanescens</name>
    <dbReference type="NCBI Taxonomy" id="93625"/>
    <lineage>
        <taxon>Eukaryota</taxon>
        <taxon>Fungi</taxon>
        <taxon>Dikarya</taxon>
        <taxon>Basidiomycota</taxon>
        <taxon>Agaricomycotina</taxon>
        <taxon>Agaricomycetes</taxon>
        <taxon>Agaricomycetidae</taxon>
        <taxon>Agaricales</taxon>
        <taxon>Agaricineae</taxon>
        <taxon>Strophariaceae</taxon>
        <taxon>Psilocybe</taxon>
    </lineage>
</organism>
<proteinExistence type="inferred from homology"/>
<evidence type="ECO:0000256" key="3">
    <source>
        <dbReference type="RuleBase" id="RU000487"/>
    </source>
</evidence>
<reference evidence="4 5" key="1">
    <citation type="journal article" date="2018" name="Evol. Lett.">
        <title>Horizontal gene cluster transfer increased hallucinogenic mushroom diversity.</title>
        <authorList>
            <person name="Reynolds H.T."/>
            <person name="Vijayakumar V."/>
            <person name="Gluck-Thaler E."/>
            <person name="Korotkin H.B."/>
            <person name="Matheny P.B."/>
            <person name="Slot J.C."/>
        </authorList>
    </citation>
    <scope>NUCLEOTIDE SEQUENCE [LARGE SCALE GENOMIC DNA]</scope>
    <source>
        <strain evidence="4 5">2631</strain>
    </source>
</reference>
<dbReference type="SUPFAM" id="SSF53067">
    <property type="entry name" value="Actin-like ATPase domain"/>
    <property type="match status" value="6"/>
</dbReference>
<evidence type="ECO:0000313" key="4">
    <source>
        <dbReference type="EMBL" id="PPQ90880.1"/>
    </source>
</evidence>
<dbReference type="PROSITE" id="PS01132">
    <property type="entry name" value="ACTINS_ACT_LIKE"/>
    <property type="match status" value="2"/>
</dbReference>
<comment type="catalytic activity">
    <reaction evidence="2">
        <text>ATP + H2O = ADP + phosphate + H(+)</text>
        <dbReference type="Rhea" id="RHEA:13065"/>
        <dbReference type="ChEBI" id="CHEBI:15377"/>
        <dbReference type="ChEBI" id="CHEBI:15378"/>
        <dbReference type="ChEBI" id="CHEBI:30616"/>
        <dbReference type="ChEBI" id="CHEBI:43474"/>
        <dbReference type="ChEBI" id="CHEBI:456216"/>
    </reaction>
</comment>
<dbReference type="FunFam" id="3.30.420.40:FF:000404">
    <property type="entry name" value="Major actin"/>
    <property type="match status" value="2"/>
</dbReference>
<dbReference type="Pfam" id="PF00022">
    <property type="entry name" value="Actin"/>
    <property type="match status" value="3"/>
</dbReference>
<dbReference type="InterPro" id="IPR043129">
    <property type="entry name" value="ATPase_NBD"/>
</dbReference>
<evidence type="ECO:0000313" key="5">
    <source>
        <dbReference type="Proteomes" id="UP000283269"/>
    </source>
</evidence>
<dbReference type="FunCoup" id="A0A409XJD7">
    <property type="interactions" value="182"/>
</dbReference>
<dbReference type="Gene3D" id="3.90.640.10">
    <property type="entry name" value="Actin, Chain A, domain 4"/>
    <property type="match status" value="3"/>
</dbReference>
<evidence type="ECO:0008006" key="6">
    <source>
        <dbReference type="Google" id="ProtNLM"/>
    </source>
</evidence>
<dbReference type="Proteomes" id="UP000283269">
    <property type="component" value="Unassembled WGS sequence"/>
</dbReference>
<dbReference type="InterPro" id="IPR004001">
    <property type="entry name" value="Actin_CS"/>
</dbReference>
<dbReference type="InterPro" id="IPR020902">
    <property type="entry name" value="Actin/actin-like_CS"/>
</dbReference>
<dbReference type="EMBL" id="NHYD01001521">
    <property type="protein sequence ID" value="PPQ90880.1"/>
    <property type="molecule type" value="Genomic_DNA"/>
</dbReference>
<evidence type="ECO:0000256" key="2">
    <source>
        <dbReference type="ARBA" id="ARBA00049360"/>
    </source>
</evidence>
<dbReference type="FunFam" id="3.90.640.10:FF:000047">
    <property type="entry name" value="Actin, alpha skeletal muscle"/>
    <property type="match status" value="2"/>
</dbReference>
<keyword evidence="5" id="KW-1185">Reference proteome</keyword>
<dbReference type="FunFam" id="3.90.640.10:FF:000001">
    <property type="entry name" value="Actin, muscle"/>
    <property type="match status" value="1"/>
</dbReference>
<gene>
    <name evidence="4" type="ORF">CVT25_007350</name>
</gene>
<evidence type="ECO:0000256" key="1">
    <source>
        <dbReference type="ARBA" id="ARBA00003520"/>
    </source>
</evidence>
<dbReference type="SMART" id="SM00268">
    <property type="entry name" value="ACTIN"/>
    <property type="match status" value="3"/>
</dbReference>
<dbReference type="OrthoDB" id="5132116at2759"/>
<dbReference type="Gene3D" id="3.30.420.40">
    <property type="match status" value="6"/>
</dbReference>
<dbReference type="FunFam" id="3.30.420.40:FF:000058">
    <property type="entry name" value="Putative actin-related protein 5"/>
    <property type="match status" value="2"/>
</dbReference>
<sequence>MESMWRHLLHDQLRVAPEERAVLLTDAPLNPRANREKMMKTMFETFRVPACHVRMQPMLSFYASGRESGLMLDSGDGVTHAVPIYEGYILPHAIQRFDFAGRDITDFLRSTLAESGYSFTTSGEREIVREIKERLCYVALDFDQLLFNAAHSSIREKNYELPDGHAITIGNELFRAPEALFQPAFAGIEGAGIHEMVHNSVTKCDIDLRRLLYKNVILSGGSTVFPGFTDRLQKELAGMTASSIEVRIVGPPGTERKHSVWIGGSILTSLSTFRNMWVTKQEYEEFGVEIVHRSDDAPRAVFPSIVGRPRHQGVMVGMGQKDSYVGDEAQSKRGILTLKYPIEHGIVTNWDDMEKIWHHTFYNELRVAPEEHPVLLTEAPLNPKANREKMTQIMFETFNAPAFYVSIQAVLSLYASGRTTGIVLDSGDGVTHTVPIYEGFSLPHAILRLDLAGRDITDYLIKNLTERGYPFTTTAEREIVRDIKEKLCYVALDFDQELLTAAQSSALEKSYELPDGQVITVGNERFRAPEALFQPAFVGLEAVGIHETTYNSIFKCDLDIRRDLYGNIVLSGGTTMFPGISDRMQKELTALSPSSMKVKIVAPPERKYSVWIGGSILASLSTFQNMWVSKQEYDESGPGIVHRSDDAPRAVFPSIVGRPRHQGVMVGMGQKDSYVGDEAQSKRGILTLKYPIEHGIVTNWDDMEKIWHHTFYNELRVAPEEHPVLLTEAPLNPKANREKMTQIMFETFNAPAFYVAIQAVLSLYASGRTTGIVLDSGDGVTHTVPIYEGFALPHAILRLDLAGRDLTDFLIKNLMERGYPFTTTAEREIVRDIKEKLCYVALDFEQELQTAAQSSALEKSYELPDGQVITVGNERFRAPEALFQPAFLGLEAAGIHETTYNSIFKCDLDIRRDLYGNIVLSGGTTMFPGISDRMQKELTSLSPSSMKVKIVAPPERKYSVWIGGSILASLSTFQNLWCSKQEYDEAGPGIVHRKCF</sequence>
<dbReference type="PROSITE" id="PS00406">
    <property type="entry name" value="ACTINS_1"/>
    <property type="match status" value="2"/>
</dbReference>